<comment type="caution">
    <text evidence="2">The sequence shown here is derived from an EMBL/GenBank/DDBJ whole genome shotgun (WGS) entry which is preliminary data.</text>
</comment>
<evidence type="ECO:0000313" key="2">
    <source>
        <dbReference type="EMBL" id="GGA39466.1"/>
    </source>
</evidence>
<proteinExistence type="predicted"/>
<gene>
    <name evidence="2" type="ORF">GCM10010981_30860</name>
</gene>
<evidence type="ECO:0008006" key="4">
    <source>
        <dbReference type="Google" id="ProtNLM"/>
    </source>
</evidence>
<dbReference type="Proteomes" id="UP000620046">
    <property type="component" value="Unassembled WGS sequence"/>
</dbReference>
<accession>A0ABQ1G9N8</accession>
<feature type="chain" id="PRO_5046107215" description="DUF1579 domain-containing protein" evidence="1">
    <location>
        <begin position="23"/>
        <end position="176"/>
    </location>
</feature>
<keyword evidence="3" id="KW-1185">Reference proteome</keyword>
<evidence type="ECO:0000256" key="1">
    <source>
        <dbReference type="SAM" id="SignalP"/>
    </source>
</evidence>
<dbReference type="RefSeq" id="WP_188795186.1">
    <property type="nucleotide sequence ID" value="NZ_BMJA01000002.1"/>
</dbReference>
<protein>
    <recommendedName>
        <fullName evidence="4">DUF1579 domain-containing protein</fullName>
    </recommendedName>
</protein>
<evidence type="ECO:0000313" key="3">
    <source>
        <dbReference type="Proteomes" id="UP000620046"/>
    </source>
</evidence>
<dbReference type="EMBL" id="BMJA01000002">
    <property type="protein sequence ID" value="GGA39466.1"/>
    <property type="molecule type" value="Genomic_DNA"/>
</dbReference>
<organism evidence="2 3">
    <name type="scientific">Dyella nitratireducens</name>
    <dbReference type="NCBI Taxonomy" id="1849580"/>
    <lineage>
        <taxon>Bacteria</taxon>
        <taxon>Pseudomonadati</taxon>
        <taxon>Pseudomonadota</taxon>
        <taxon>Gammaproteobacteria</taxon>
        <taxon>Lysobacterales</taxon>
        <taxon>Rhodanobacteraceae</taxon>
        <taxon>Dyella</taxon>
    </lineage>
</organism>
<name>A0ABQ1G9N8_9GAMM</name>
<reference evidence="3" key="1">
    <citation type="journal article" date="2019" name="Int. J. Syst. Evol. Microbiol.">
        <title>The Global Catalogue of Microorganisms (GCM) 10K type strain sequencing project: providing services to taxonomists for standard genome sequencing and annotation.</title>
        <authorList>
            <consortium name="The Broad Institute Genomics Platform"/>
            <consortium name="The Broad Institute Genome Sequencing Center for Infectious Disease"/>
            <person name="Wu L."/>
            <person name="Ma J."/>
        </authorList>
    </citation>
    <scope>NUCLEOTIDE SEQUENCE [LARGE SCALE GENOMIC DNA]</scope>
    <source>
        <strain evidence="3">CGMCC 1.15439</strain>
    </source>
</reference>
<feature type="signal peptide" evidence="1">
    <location>
        <begin position="1"/>
        <end position="22"/>
    </location>
</feature>
<keyword evidence="1" id="KW-0732">Signal</keyword>
<sequence length="176" mass="19709">MHRIPMLATLITSALVSSAWCADTPTPPAELQALDITAGTWLYHGENLAVGNQKAGKWVWLEECGWSANKAFMACSFTMNNPDKVIKSHAVSTYNHSDKSYWHYEMFDSDGSGADPFIARMTIEGNTWAEYGKADNKTYRVTYHYLSPTKVTVRIELSVDDVHWTTLAQGEGIKQQ</sequence>